<protein>
    <submittedName>
        <fullName evidence="1">Uncharacterized protein</fullName>
    </submittedName>
</protein>
<evidence type="ECO:0000313" key="2">
    <source>
        <dbReference type="EMBL" id="MBB4537896.1"/>
    </source>
</evidence>
<evidence type="ECO:0000313" key="1">
    <source>
        <dbReference type="EMBL" id="MBB4482067.1"/>
    </source>
</evidence>
<reference evidence="3 4" key="1">
    <citation type="submission" date="2020-08" db="EMBL/GenBank/DDBJ databases">
        <title>Genomic Encyclopedia of Type Strains, Phase IV (KMG-V): Genome sequencing to study the core and pangenomes of soil and plant-associated prokaryotes.</title>
        <authorList>
            <person name="Whitman W."/>
        </authorList>
    </citation>
    <scope>NUCLEOTIDE SEQUENCE [LARGE SCALE GENOMIC DNA]</scope>
    <source>
        <strain evidence="1 4">SEMIA 471</strain>
        <strain evidence="2 3">SEMIA 489</strain>
    </source>
</reference>
<sequence>MTNVLSFKFENTDEDTVAVLPCVDGVGLDRLVASFEEAAGYRDPAGGYGGLIPSFYRFGPLPSYFLGQEAPVTGDERGEIYLLSCECGEVGCWPLIAHVRLHQDKVIWDGFSQPHRPSRNYASFGPFEFERKQYEQAVEVLIRYDDL</sequence>
<organism evidence="1 4">
    <name type="scientific">Rhizobium etli</name>
    <dbReference type="NCBI Taxonomy" id="29449"/>
    <lineage>
        <taxon>Bacteria</taxon>
        <taxon>Pseudomonadati</taxon>
        <taxon>Pseudomonadota</taxon>
        <taxon>Alphaproteobacteria</taxon>
        <taxon>Hyphomicrobiales</taxon>
        <taxon>Rhizobiaceae</taxon>
        <taxon>Rhizobium/Agrobacterium group</taxon>
        <taxon>Rhizobium</taxon>
    </lineage>
</organism>
<gene>
    <name evidence="1" type="ORF">GGE46_004670</name>
    <name evidence="2" type="ORF">GGE57_004667</name>
</gene>
<dbReference type="RefSeq" id="WP_183843623.1">
    <property type="nucleotide sequence ID" value="NZ_JACIHU010000011.1"/>
</dbReference>
<dbReference type="Proteomes" id="UP000523431">
    <property type="component" value="Unassembled WGS sequence"/>
</dbReference>
<proteinExistence type="predicted"/>
<name>A0A7W6YBN0_RHIET</name>
<dbReference type="Proteomes" id="UP000557344">
    <property type="component" value="Unassembled WGS sequence"/>
</dbReference>
<evidence type="ECO:0000313" key="4">
    <source>
        <dbReference type="Proteomes" id="UP000557344"/>
    </source>
</evidence>
<comment type="caution">
    <text evidence="1">The sequence shown here is derived from an EMBL/GenBank/DDBJ whole genome shotgun (WGS) entry which is preliminary data.</text>
</comment>
<evidence type="ECO:0000313" key="3">
    <source>
        <dbReference type="Proteomes" id="UP000523431"/>
    </source>
</evidence>
<accession>A0A7W6YBN0</accession>
<dbReference type="AlphaFoldDB" id="A0A7W6YBN0"/>
<dbReference type="EMBL" id="JACIHU010000011">
    <property type="protein sequence ID" value="MBB4482067.1"/>
    <property type="molecule type" value="Genomic_DNA"/>
</dbReference>
<dbReference type="EMBL" id="JACIID010000011">
    <property type="protein sequence ID" value="MBB4537896.1"/>
    <property type="molecule type" value="Genomic_DNA"/>
</dbReference>